<evidence type="ECO:0000313" key="4">
    <source>
        <dbReference type="Proteomes" id="UP000887566"/>
    </source>
</evidence>
<evidence type="ECO:0000256" key="2">
    <source>
        <dbReference type="SAM" id="MobiDB-lite"/>
    </source>
</evidence>
<organism evidence="4 5">
    <name type="scientific">Plectus sambesii</name>
    <dbReference type="NCBI Taxonomy" id="2011161"/>
    <lineage>
        <taxon>Eukaryota</taxon>
        <taxon>Metazoa</taxon>
        <taxon>Ecdysozoa</taxon>
        <taxon>Nematoda</taxon>
        <taxon>Chromadorea</taxon>
        <taxon>Plectida</taxon>
        <taxon>Plectina</taxon>
        <taxon>Plectoidea</taxon>
        <taxon>Plectidae</taxon>
        <taxon>Plectus</taxon>
    </lineage>
</organism>
<reference evidence="5" key="1">
    <citation type="submission" date="2022-11" db="UniProtKB">
        <authorList>
            <consortium name="WormBaseParasite"/>
        </authorList>
    </citation>
    <scope>IDENTIFICATION</scope>
</reference>
<feature type="domain" description="MEIS N-terminal" evidence="3">
    <location>
        <begin position="105"/>
        <end position="223"/>
    </location>
</feature>
<evidence type="ECO:0000256" key="1">
    <source>
        <dbReference type="ARBA" id="ARBA00023242"/>
    </source>
</evidence>
<dbReference type="Pfam" id="PF16493">
    <property type="entry name" value="Meis_PKNOX_N"/>
    <property type="match status" value="1"/>
</dbReference>
<accession>A0A914ULQ8</accession>
<evidence type="ECO:0000313" key="5">
    <source>
        <dbReference type="WBParaSite" id="PSAMB.scaffold1081size36210.g10838.t1"/>
    </source>
</evidence>
<evidence type="ECO:0000259" key="3">
    <source>
        <dbReference type="Pfam" id="PF16493"/>
    </source>
</evidence>
<dbReference type="WBParaSite" id="PSAMB.scaffold1081size36210.g10838.t1">
    <property type="protein sequence ID" value="PSAMB.scaffold1081size36210.g10838.t1"/>
    <property type="gene ID" value="PSAMB.scaffold1081size36210.g10838"/>
</dbReference>
<name>A0A914ULQ8_9BILA</name>
<protein>
    <submittedName>
        <fullName evidence="5">MEIS N-terminal domain-containing protein</fullName>
    </submittedName>
</protein>
<proteinExistence type="predicted"/>
<dbReference type="Proteomes" id="UP000887566">
    <property type="component" value="Unplaced"/>
</dbReference>
<feature type="compositionally biased region" description="Polar residues" evidence="2">
    <location>
        <begin position="231"/>
        <end position="263"/>
    </location>
</feature>
<keyword evidence="1" id="KW-0539">Nucleus</keyword>
<feature type="region of interest" description="Disordered" evidence="2">
    <location>
        <begin position="228"/>
        <end position="311"/>
    </location>
</feature>
<dbReference type="AlphaFoldDB" id="A0A914ULQ8"/>
<dbReference type="InterPro" id="IPR032453">
    <property type="entry name" value="PKNOX/Meis_N"/>
</dbReference>
<sequence>MPWAPQENESGRVDAADGWLAPMVAAVRAARDVKQEPAPAPAMAQNSRYNDPSVYPSDAYGSTAPVGDASAALGFYNSMGLGYPPPNPANMLQLAPGIDVQHDQLKRDKDAIYGHPLYPLLSCIFEKCELATCTPREQNRDGTGISGSDVCSSSSFSEDVTDFAKLLQTDKPYYVPNPELDSLMVQAIQVLRFHLLELEKVHELCDNFCHRYVTCLKGKMPMDLVVDERAGSSQPPTSSSPAHSLSPPVNMNSGSSMSGQYQPTPAYEAQSVPLAENTTSMSVVCSSEGGGCCGPAGSAASGQQQKKRRGS</sequence>
<keyword evidence="4" id="KW-1185">Reference proteome</keyword>